<evidence type="ECO:0000313" key="2">
    <source>
        <dbReference type="EMBL" id="KAA9007380.1"/>
    </source>
</evidence>
<protein>
    <submittedName>
        <fullName evidence="2">Uncharacterized protein</fullName>
    </submittedName>
</protein>
<evidence type="ECO:0000256" key="1">
    <source>
        <dbReference type="SAM" id="Coils"/>
    </source>
</evidence>
<proteinExistence type="predicted"/>
<dbReference type="OrthoDB" id="2329786at2"/>
<organism evidence="2 3">
    <name type="scientific">Paenibacillus spiritus</name>
    <dbReference type="NCBI Taxonomy" id="2496557"/>
    <lineage>
        <taxon>Bacteria</taxon>
        <taxon>Bacillati</taxon>
        <taxon>Bacillota</taxon>
        <taxon>Bacilli</taxon>
        <taxon>Bacillales</taxon>
        <taxon>Paenibacillaceae</taxon>
        <taxon>Paenibacillus</taxon>
    </lineage>
</organism>
<sequence>MNKIEKTMFFEIEKFNLEMLEDDRFSKLTMYIAHDGINNNRSNIDLSVLEEAANSVVNIPILAHIETEDNDFGEHEMEYDEETDKITYIEKPIGLIPSSNNDYHYEEINGKTYVVVSGYVWNIYSEDAANIINRDKDVKLSIEIEIDEKSYDKSSKILDIKKFRYTGITLLGKKYGTGMVNAHAVLETFSDKISELNNFIMKFSSNVSSDNQFNEHSNIHKYQKKEDDLVPKTKQDIAASFKLTANQLYEEIQRELSECKYITQNWYGETVERCTYYLNDYDESFVYYTDVKDECITKKAPYSMDGDNVMIDFSNSKRIKYSPVDWEEGTGVEEDSEGDVIGEFSSVLEKESVEFVKKLTKENENIVTKYTKEIAAKEEAIINMNKTIEEYETNFSATKENINELEAKVDSLTSEISKYKETEENEKIDELFVEYSSLISDEEKSTLLEKRSKFSSFSDFEREVKSFVCDRIIKKAKEKNMNFISMGINHEDYKEEKPKSHWDRLNEKY</sequence>
<name>A0A5J5GHA0_9BACL</name>
<comment type="caution">
    <text evidence="2">The sequence shown here is derived from an EMBL/GenBank/DDBJ whole genome shotgun (WGS) entry which is preliminary data.</text>
</comment>
<evidence type="ECO:0000313" key="3">
    <source>
        <dbReference type="Proteomes" id="UP000367750"/>
    </source>
</evidence>
<gene>
    <name evidence="2" type="ORF">F4V43_02515</name>
</gene>
<keyword evidence="3" id="KW-1185">Reference proteome</keyword>
<dbReference type="AlphaFoldDB" id="A0A5J5GHA0"/>
<feature type="coiled-coil region" evidence="1">
    <location>
        <begin position="374"/>
        <end position="422"/>
    </location>
</feature>
<dbReference type="Proteomes" id="UP000367750">
    <property type="component" value="Unassembled WGS sequence"/>
</dbReference>
<accession>A0A5J5GHA0</accession>
<keyword evidence="1" id="KW-0175">Coiled coil</keyword>
<dbReference type="Gene3D" id="1.20.5.340">
    <property type="match status" value="1"/>
</dbReference>
<dbReference type="EMBL" id="VYKK01000004">
    <property type="protein sequence ID" value="KAA9007380.1"/>
    <property type="molecule type" value="Genomic_DNA"/>
</dbReference>
<reference evidence="2 3" key="1">
    <citation type="submission" date="2019-09" db="EMBL/GenBank/DDBJ databases">
        <title>Bacillus ochoae sp. nov., Paenibacillus whitsoniae sp. nov., Paenibacillus spiritus sp. nov. Isolated from the Mars Exploration Rover during spacecraft assembly.</title>
        <authorList>
            <person name="Seuylemezian A."/>
            <person name="Vaishampayan P."/>
        </authorList>
    </citation>
    <scope>NUCLEOTIDE SEQUENCE [LARGE SCALE GENOMIC DNA]</scope>
    <source>
        <strain evidence="2 3">MER_111</strain>
    </source>
</reference>